<keyword evidence="4" id="KW-1185">Reference proteome</keyword>
<gene>
    <name evidence="3" type="ORF">SAMN04490244_104226</name>
</gene>
<feature type="compositionally biased region" description="Pro residues" evidence="1">
    <location>
        <begin position="60"/>
        <end position="71"/>
    </location>
</feature>
<evidence type="ECO:0000256" key="2">
    <source>
        <dbReference type="SAM" id="SignalP"/>
    </source>
</evidence>
<dbReference type="EMBL" id="FOGU01000004">
    <property type="protein sequence ID" value="SER97366.1"/>
    <property type="molecule type" value="Genomic_DNA"/>
</dbReference>
<organism evidence="3 4">
    <name type="scientific">Tranquillimonas rosea</name>
    <dbReference type="NCBI Taxonomy" id="641238"/>
    <lineage>
        <taxon>Bacteria</taxon>
        <taxon>Pseudomonadati</taxon>
        <taxon>Pseudomonadota</taxon>
        <taxon>Alphaproteobacteria</taxon>
        <taxon>Rhodobacterales</taxon>
        <taxon>Roseobacteraceae</taxon>
        <taxon>Tranquillimonas</taxon>
    </lineage>
</organism>
<dbReference type="Proteomes" id="UP000198885">
    <property type="component" value="Unassembled WGS sequence"/>
</dbReference>
<proteinExistence type="predicted"/>
<evidence type="ECO:0000313" key="3">
    <source>
        <dbReference type="EMBL" id="SER97366.1"/>
    </source>
</evidence>
<keyword evidence="2" id="KW-0732">Signal</keyword>
<feature type="compositionally biased region" description="Polar residues" evidence="1">
    <location>
        <begin position="42"/>
        <end position="58"/>
    </location>
</feature>
<feature type="region of interest" description="Disordered" evidence="1">
    <location>
        <begin position="22"/>
        <end position="77"/>
    </location>
</feature>
<feature type="signal peptide" evidence="2">
    <location>
        <begin position="1"/>
        <end position="21"/>
    </location>
</feature>
<accession>A0A1H9TJS5</accession>
<protein>
    <submittedName>
        <fullName evidence="3">Uncharacterized protein</fullName>
    </submittedName>
</protein>
<dbReference type="AlphaFoldDB" id="A0A1H9TJS5"/>
<feature type="chain" id="PRO_5011452146" evidence="2">
    <location>
        <begin position="22"/>
        <end position="125"/>
    </location>
</feature>
<reference evidence="3 4" key="1">
    <citation type="submission" date="2016-10" db="EMBL/GenBank/DDBJ databases">
        <authorList>
            <person name="de Groot N.N."/>
        </authorList>
    </citation>
    <scope>NUCLEOTIDE SEQUENCE [LARGE SCALE GENOMIC DNA]</scope>
    <source>
        <strain evidence="3 4">DSM 23042</strain>
    </source>
</reference>
<evidence type="ECO:0000256" key="1">
    <source>
        <dbReference type="SAM" id="MobiDB-lite"/>
    </source>
</evidence>
<name>A0A1H9TJS5_9RHOB</name>
<dbReference type="RefSeq" id="WP_092691802.1">
    <property type="nucleotide sequence ID" value="NZ_CBDDGO010000004.1"/>
</dbReference>
<evidence type="ECO:0000313" key="4">
    <source>
        <dbReference type="Proteomes" id="UP000198885"/>
    </source>
</evidence>
<sequence length="125" mass="13195">MTPFRTLVAVCAIALPTVTDAQSVTEMPRLLRPDLPAPQTGPPSRTLASPDRGTTTLPYSVPPAPDPTPRARPPRANQMLGSLKRGARRYDLVCQTGSGYCRGVTTRPIAAGTACRCGEAPGVVR</sequence>
<dbReference type="STRING" id="641238.SAMN04490244_104226"/>